<organism evidence="1 2">
    <name type="scientific">Monilinia vaccinii-corymbosi</name>
    <dbReference type="NCBI Taxonomy" id="61207"/>
    <lineage>
        <taxon>Eukaryota</taxon>
        <taxon>Fungi</taxon>
        <taxon>Dikarya</taxon>
        <taxon>Ascomycota</taxon>
        <taxon>Pezizomycotina</taxon>
        <taxon>Leotiomycetes</taxon>
        <taxon>Helotiales</taxon>
        <taxon>Sclerotiniaceae</taxon>
        <taxon>Monilinia</taxon>
    </lineage>
</organism>
<keyword evidence="2" id="KW-1185">Reference proteome</keyword>
<protein>
    <submittedName>
        <fullName evidence="1">Uncharacterized protein</fullName>
    </submittedName>
</protein>
<dbReference type="Proteomes" id="UP000672032">
    <property type="component" value="Chromosome 2"/>
</dbReference>
<dbReference type="AlphaFoldDB" id="A0A8A3P991"/>
<sequence length="101" mass="11151">MRLQIQVSIVRLKFIHSPALFLLDSLDHGFKKSMARGNETCSSYLRAAFSSTTSRIALWTNLYSQNQAVLEVWAYSEKLSLSESLGSGLGLPPRDLASDAS</sequence>
<reference evidence="1" key="1">
    <citation type="submission" date="2020-10" db="EMBL/GenBank/DDBJ databases">
        <title>Genome Sequence of Monilinia vaccinii-corymbosi Sheds Light on Mummy Berry Disease Infection of Blueberry and Mating Type.</title>
        <authorList>
            <person name="Yow A.G."/>
            <person name="Zhang Y."/>
            <person name="Bansal K."/>
            <person name="Eacker S.M."/>
            <person name="Sullivan S."/>
            <person name="Liachko I."/>
            <person name="Cubeta M.A."/>
            <person name="Rollins J.A."/>
            <person name="Ashrafi H."/>
        </authorList>
    </citation>
    <scope>NUCLEOTIDE SEQUENCE</scope>
    <source>
        <strain evidence="1">RL-1</strain>
    </source>
</reference>
<name>A0A8A3P991_9HELO</name>
<proteinExistence type="predicted"/>
<dbReference type="EMBL" id="CP063406">
    <property type="protein sequence ID" value="QSZ30489.1"/>
    <property type="molecule type" value="Genomic_DNA"/>
</dbReference>
<evidence type="ECO:0000313" key="2">
    <source>
        <dbReference type="Proteomes" id="UP000672032"/>
    </source>
</evidence>
<accession>A0A8A3P991</accession>
<evidence type="ECO:0000313" key="1">
    <source>
        <dbReference type="EMBL" id="QSZ30489.1"/>
    </source>
</evidence>
<gene>
    <name evidence="1" type="ORF">DSL72_000043</name>
</gene>